<sequence length="74" mass="8764">MTMMNPRTFYLYHYNGIKRSNNSNKIEYHRAKATLRDFLEPTVITDSSSILKCLQTKWPTIELQWDNEIVPSVN</sequence>
<dbReference type="AlphaFoldDB" id="A0A7J7J8F4"/>
<accession>A0A7J7J8F4</accession>
<organism evidence="1 2">
    <name type="scientific">Bugula neritina</name>
    <name type="common">Brown bryozoan</name>
    <name type="synonym">Sertularia neritina</name>
    <dbReference type="NCBI Taxonomy" id="10212"/>
    <lineage>
        <taxon>Eukaryota</taxon>
        <taxon>Metazoa</taxon>
        <taxon>Spiralia</taxon>
        <taxon>Lophotrochozoa</taxon>
        <taxon>Bryozoa</taxon>
        <taxon>Gymnolaemata</taxon>
        <taxon>Cheilostomatida</taxon>
        <taxon>Flustrina</taxon>
        <taxon>Buguloidea</taxon>
        <taxon>Bugulidae</taxon>
        <taxon>Bugula</taxon>
    </lineage>
</organism>
<name>A0A7J7J8F4_BUGNE</name>
<gene>
    <name evidence="1" type="ORF">EB796_019445</name>
</gene>
<dbReference type="EMBL" id="VXIV02002877">
    <property type="protein sequence ID" value="KAF6022237.1"/>
    <property type="molecule type" value="Genomic_DNA"/>
</dbReference>
<evidence type="ECO:0000313" key="1">
    <source>
        <dbReference type="EMBL" id="KAF6022237.1"/>
    </source>
</evidence>
<proteinExistence type="predicted"/>
<comment type="caution">
    <text evidence="1">The sequence shown here is derived from an EMBL/GenBank/DDBJ whole genome shotgun (WGS) entry which is preliminary data.</text>
</comment>
<evidence type="ECO:0000313" key="2">
    <source>
        <dbReference type="Proteomes" id="UP000593567"/>
    </source>
</evidence>
<protein>
    <submittedName>
        <fullName evidence="1">FAM188A</fullName>
    </submittedName>
</protein>
<keyword evidence="2" id="KW-1185">Reference proteome</keyword>
<dbReference type="OrthoDB" id="6258672at2759"/>
<dbReference type="Proteomes" id="UP000593567">
    <property type="component" value="Unassembled WGS sequence"/>
</dbReference>
<reference evidence="1" key="1">
    <citation type="submission" date="2020-06" db="EMBL/GenBank/DDBJ databases">
        <title>Draft genome of Bugula neritina, a colonial animal packing powerful symbionts and potential medicines.</title>
        <authorList>
            <person name="Rayko M."/>
        </authorList>
    </citation>
    <scope>NUCLEOTIDE SEQUENCE [LARGE SCALE GENOMIC DNA]</scope>
    <source>
        <strain evidence="1">Kwan_BN1</strain>
    </source>
</reference>